<accession>A0A6J6JAG7</accession>
<sequence>MKFKTDSKPAEDQRVLVEAIASWTESLRDTISAAAGLEQAIIATEDHCPRAINEPVQRLVASLRYGTLEDALRRFADDIAHPSCDFVVAALITASTHHSRDLAQLLTHLAECSRSECELYLRIWVSRARTRTSVRIISGTIFCFGLGLLLFNMSYLRPFLSQEGVFVLLAIAVSFGCSLYWMSQIARVEVPGRLLAHRVGSKS</sequence>
<proteinExistence type="predicted"/>
<feature type="transmembrane region" description="Helical" evidence="1">
    <location>
        <begin position="132"/>
        <end position="153"/>
    </location>
</feature>
<dbReference type="AlphaFoldDB" id="A0A6J6JAG7"/>
<reference evidence="2" key="1">
    <citation type="submission" date="2020-05" db="EMBL/GenBank/DDBJ databases">
        <authorList>
            <person name="Chiriac C."/>
            <person name="Salcher M."/>
            <person name="Ghai R."/>
            <person name="Kavagutti S V."/>
        </authorList>
    </citation>
    <scope>NUCLEOTIDE SEQUENCE</scope>
</reference>
<evidence type="ECO:0000313" key="2">
    <source>
        <dbReference type="EMBL" id="CAB4633860.1"/>
    </source>
</evidence>
<dbReference type="PANTHER" id="PTHR35007:SF3">
    <property type="entry name" value="POSSIBLE CONSERVED ALANINE RICH MEMBRANE PROTEIN"/>
    <property type="match status" value="1"/>
</dbReference>
<keyword evidence="1" id="KW-0472">Membrane</keyword>
<organism evidence="2">
    <name type="scientific">freshwater metagenome</name>
    <dbReference type="NCBI Taxonomy" id="449393"/>
    <lineage>
        <taxon>unclassified sequences</taxon>
        <taxon>metagenomes</taxon>
        <taxon>ecological metagenomes</taxon>
    </lineage>
</organism>
<name>A0A6J6JAG7_9ZZZZ</name>
<dbReference type="PANTHER" id="PTHR35007">
    <property type="entry name" value="INTEGRAL MEMBRANE PROTEIN-RELATED"/>
    <property type="match status" value="1"/>
</dbReference>
<protein>
    <submittedName>
        <fullName evidence="2">Unannotated protein</fullName>
    </submittedName>
</protein>
<keyword evidence="1" id="KW-1133">Transmembrane helix</keyword>
<gene>
    <name evidence="2" type="ORF">UFOPK2086_00515</name>
</gene>
<feature type="transmembrane region" description="Helical" evidence="1">
    <location>
        <begin position="165"/>
        <end position="183"/>
    </location>
</feature>
<dbReference type="EMBL" id="CAEZVQ010000047">
    <property type="protein sequence ID" value="CAB4633860.1"/>
    <property type="molecule type" value="Genomic_DNA"/>
</dbReference>
<evidence type="ECO:0000256" key="1">
    <source>
        <dbReference type="SAM" id="Phobius"/>
    </source>
</evidence>
<keyword evidence="1" id="KW-0812">Transmembrane</keyword>